<gene>
    <name evidence="3" type="ORF">COX00_03185</name>
</gene>
<sequence length="163" mass="17652">MMNKFIIFVFMAITSSIGCGASATWHGSHGRDYNQTRTAYGQPTTRYGRGYEAPSQSVSGYYVSQYVGSGYDPRTHPAIAQWYALHHEAVSQPRATSVPVAPSAAPQAIVQAAESPANNDATFAALREQVIAQQRAIHQLQQEAAEHEEAPTNIDVLTTGDTI</sequence>
<organism evidence="3 4">
    <name type="scientific">Candidatus Uhrbacteria bacterium CG22_combo_CG10-13_8_21_14_all_47_17</name>
    <dbReference type="NCBI Taxonomy" id="1975041"/>
    <lineage>
        <taxon>Bacteria</taxon>
        <taxon>Candidatus Uhriibacteriota</taxon>
    </lineage>
</organism>
<dbReference type="EMBL" id="PCSZ01000062">
    <property type="protein sequence ID" value="PIP60462.1"/>
    <property type="molecule type" value="Genomic_DNA"/>
</dbReference>
<evidence type="ECO:0000313" key="4">
    <source>
        <dbReference type="Proteomes" id="UP000231581"/>
    </source>
</evidence>
<feature type="signal peptide" evidence="2">
    <location>
        <begin position="1"/>
        <end position="21"/>
    </location>
</feature>
<feature type="chain" id="PRO_5013708551" evidence="2">
    <location>
        <begin position="22"/>
        <end position="163"/>
    </location>
</feature>
<dbReference type="AlphaFoldDB" id="A0A2H0BS17"/>
<proteinExistence type="predicted"/>
<evidence type="ECO:0000256" key="2">
    <source>
        <dbReference type="SAM" id="SignalP"/>
    </source>
</evidence>
<name>A0A2H0BS17_9BACT</name>
<dbReference type="Proteomes" id="UP000231581">
    <property type="component" value="Unassembled WGS sequence"/>
</dbReference>
<evidence type="ECO:0000256" key="1">
    <source>
        <dbReference type="SAM" id="MobiDB-lite"/>
    </source>
</evidence>
<dbReference type="PROSITE" id="PS51257">
    <property type="entry name" value="PROKAR_LIPOPROTEIN"/>
    <property type="match status" value="1"/>
</dbReference>
<accession>A0A2H0BS17</accession>
<comment type="caution">
    <text evidence="3">The sequence shown here is derived from an EMBL/GenBank/DDBJ whole genome shotgun (WGS) entry which is preliminary data.</text>
</comment>
<evidence type="ECO:0000313" key="3">
    <source>
        <dbReference type="EMBL" id="PIP60462.1"/>
    </source>
</evidence>
<keyword evidence="2" id="KW-0732">Signal</keyword>
<reference evidence="3 4" key="1">
    <citation type="submission" date="2017-09" db="EMBL/GenBank/DDBJ databases">
        <title>Depth-based differentiation of microbial function through sediment-hosted aquifers and enrichment of novel symbionts in the deep terrestrial subsurface.</title>
        <authorList>
            <person name="Probst A.J."/>
            <person name="Ladd B."/>
            <person name="Jarett J.K."/>
            <person name="Geller-Mcgrath D.E."/>
            <person name="Sieber C.M."/>
            <person name="Emerson J.B."/>
            <person name="Anantharaman K."/>
            <person name="Thomas B.C."/>
            <person name="Malmstrom R."/>
            <person name="Stieglmeier M."/>
            <person name="Klingl A."/>
            <person name="Woyke T."/>
            <person name="Ryan C.M."/>
            <person name="Banfield J.F."/>
        </authorList>
    </citation>
    <scope>NUCLEOTIDE SEQUENCE [LARGE SCALE GENOMIC DNA]</scope>
    <source>
        <strain evidence="3">CG22_combo_CG10-13_8_21_14_all_47_17</strain>
    </source>
</reference>
<feature type="region of interest" description="Disordered" evidence="1">
    <location>
        <begin position="143"/>
        <end position="163"/>
    </location>
</feature>
<protein>
    <submittedName>
        <fullName evidence="3">Uncharacterized protein</fullName>
    </submittedName>
</protein>